<proteinExistence type="predicted"/>
<evidence type="ECO:0000256" key="1">
    <source>
        <dbReference type="SAM" id="MobiDB-lite"/>
    </source>
</evidence>
<feature type="compositionally biased region" description="Low complexity" evidence="1">
    <location>
        <begin position="689"/>
        <end position="698"/>
    </location>
</feature>
<dbReference type="OrthoDB" id="10658230at2759"/>
<evidence type="ECO:0000313" key="3">
    <source>
        <dbReference type="Proteomes" id="UP000001542"/>
    </source>
</evidence>
<dbReference type="AlphaFoldDB" id="A2DNI5"/>
<reference evidence="2" key="1">
    <citation type="submission" date="2006-10" db="EMBL/GenBank/DDBJ databases">
        <authorList>
            <person name="Amadeo P."/>
            <person name="Zhao Q."/>
            <person name="Wortman J."/>
            <person name="Fraser-Liggett C."/>
            <person name="Carlton J."/>
        </authorList>
    </citation>
    <scope>NUCLEOTIDE SEQUENCE</scope>
    <source>
        <strain evidence="2">G3</strain>
    </source>
</reference>
<dbReference type="Proteomes" id="UP000001542">
    <property type="component" value="Unassembled WGS sequence"/>
</dbReference>
<dbReference type="KEGG" id="tva:5463492"/>
<dbReference type="EMBL" id="DS113223">
    <property type="protein sequence ID" value="EAY17988.1"/>
    <property type="molecule type" value="Genomic_DNA"/>
</dbReference>
<sequence>MLGCCHCLCSKEYSAYTRVESCYPNDGRADPVYARVRELINWGTHDVDRFSTIHEILADRIQQDINGSNDAGVQVGLKICANILQNVREINHNLSTTMARSITQLIATKRPPLLQIAKSSTHDLIQYTQRHMLAAPVTQIINAFLELVTDESLKETVFSSVADIISIASIEWIPLPNILKVVKTYFSDASTREIVKSIAHVVVPLILVRLTTSLFQFFTQNNLWDDEDFLSSIMIILFNEMPDNCGPGFFKCWLEQLPPRTPEAGHCKTLISVTVRLVEHISPEKLISQAQTDSLGVLYLFVLNLPQLMYNDKASILDNALIIERFIVSHIPQTELLKIAHHQIWMYLPEAINHQLDYEHEKVGLIFRFASAFNESAKLNLTKSTVQESLLKIQKFLISFHHDEATYKIVLDHIHDLYIAYPPSRIDLVVYFLLDLQQEVIEKGNDLSMHTFIMSAMSSAVHDGPAGLAEYVQSICNARIQSKPPQVDLSLSFIVNQFPALEGSKPGTDVKVVDYFMKDKVRANVSQRRQSSAAAVVIAHATFEQMNSRLHDEEDEEEIDEVFNQPIPHLVFAEDGEASEQSLVEPVPQTFDEAMQKQKGKMKEHDDFMKSIKDMKFEWKSYVPLPDGHPQANQQKEQQKKKDERQVNFKVEEKPSILAPPEQKVDEKPKEEKKEEKKDDHDESESGYESEYLYSGSY</sequence>
<name>A2DNI5_TRIV3</name>
<feature type="region of interest" description="Disordered" evidence="1">
    <location>
        <begin position="622"/>
        <end position="698"/>
    </location>
</feature>
<dbReference type="RefSeq" id="XP_001578974.1">
    <property type="nucleotide sequence ID" value="XM_001578924.1"/>
</dbReference>
<reference evidence="2" key="2">
    <citation type="journal article" date="2007" name="Science">
        <title>Draft genome sequence of the sexually transmitted pathogen Trichomonas vaginalis.</title>
        <authorList>
            <person name="Carlton J.M."/>
            <person name="Hirt R.P."/>
            <person name="Silva J.C."/>
            <person name="Delcher A.L."/>
            <person name="Schatz M."/>
            <person name="Zhao Q."/>
            <person name="Wortman J.R."/>
            <person name="Bidwell S.L."/>
            <person name="Alsmark U.C.M."/>
            <person name="Besteiro S."/>
            <person name="Sicheritz-Ponten T."/>
            <person name="Noel C.J."/>
            <person name="Dacks J.B."/>
            <person name="Foster P.G."/>
            <person name="Simillion C."/>
            <person name="Van de Peer Y."/>
            <person name="Miranda-Saavedra D."/>
            <person name="Barton G.J."/>
            <person name="Westrop G.D."/>
            <person name="Mueller S."/>
            <person name="Dessi D."/>
            <person name="Fiori P.L."/>
            <person name="Ren Q."/>
            <person name="Paulsen I."/>
            <person name="Zhang H."/>
            <person name="Bastida-Corcuera F.D."/>
            <person name="Simoes-Barbosa A."/>
            <person name="Brown M.T."/>
            <person name="Hayes R.D."/>
            <person name="Mukherjee M."/>
            <person name="Okumura C.Y."/>
            <person name="Schneider R."/>
            <person name="Smith A.J."/>
            <person name="Vanacova S."/>
            <person name="Villalvazo M."/>
            <person name="Haas B.J."/>
            <person name="Pertea M."/>
            <person name="Feldblyum T.V."/>
            <person name="Utterback T.R."/>
            <person name="Shu C.L."/>
            <person name="Osoegawa K."/>
            <person name="de Jong P.J."/>
            <person name="Hrdy I."/>
            <person name="Horvathova L."/>
            <person name="Zubacova Z."/>
            <person name="Dolezal P."/>
            <person name="Malik S.B."/>
            <person name="Logsdon J.M. Jr."/>
            <person name="Henze K."/>
            <person name="Gupta A."/>
            <person name="Wang C.C."/>
            <person name="Dunne R.L."/>
            <person name="Upcroft J.A."/>
            <person name="Upcroft P."/>
            <person name="White O."/>
            <person name="Salzberg S.L."/>
            <person name="Tang P."/>
            <person name="Chiu C.-H."/>
            <person name="Lee Y.-S."/>
            <person name="Embley T.M."/>
            <person name="Coombs G.H."/>
            <person name="Mottram J.C."/>
            <person name="Tachezy J."/>
            <person name="Fraser-Liggett C.M."/>
            <person name="Johnson P.J."/>
        </authorList>
    </citation>
    <scope>NUCLEOTIDE SEQUENCE [LARGE SCALE GENOMIC DNA]</scope>
    <source>
        <strain evidence="2">G3</strain>
    </source>
</reference>
<dbReference type="SMR" id="A2DNI5"/>
<protein>
    <submittedName>
        <fullName evidence="2">Uncharacterized protein</fullName>
    </submittedName>
</protein>
<organism evidence="2 3">
    <name type="scientific">Trichomonas vaginalis (strain ATCC PRA-98 / G3)</name>
    <dbReference type="NCBI Taxonomy" id="412133"/>
    <lineage>
        <taxon>Eukaryota</taxon>
        <taxon>Metamonada</taxon>
        <taxon>Parabasalia</taxon>
        <taxon>Trichomonadida</taxon>
        <taxon>Trichomonadidae</taxon>
        <taxon>Trichomonas</taxon>
    </lineage>
</organism>
<accession>A2DNI5</accession>
<feature type="compositionally biased region" description="Basic and acidic residues" evidence="1">
    <location>
        <begin position="663"/>
        <end position="681"/>
    </location>
</feature>
<keyword evidence="3" id="KW-1185">Reference proteome</keyword>
<gene>
    <name evidence="2" type="ORF">TVAG_113320</name>
</gene>
<dbReference type="VEuPathDB" id="TrichDB:TVAG_113320"/>
<feature type="compositionally biased region" description="Basic and acidic residues" evidence="1">
    <location>
        <begin position="637"/>
        <end position="655"/>
    </location>
</feature>
<dbReference type="VEuPathDB" id="TrichDB:TVAGG3_0837920"/>
<evidence type="ECO:0000313" key="2">
    <source>
        <dbReference type="EMBL" id="EAY17988.1"/>
    </source>
</evidence>
<dbReference type="InParanoid" id="A2DNI5"/>